<accession>A0A7Y9IUJ5</accession>
<dbReference type="Pfam" id="PF09694">
    <property type="entry name" value="Gcw_chp"/>
    <property type="match status" value="1"/>
</dbReference>
<dbReference type="AlphaFoldDB" id="A0A7Y9IUJ5"/>
<sequence length="258" mass="27379">MMTRPALLACLLCSLGATAAAQTPDTGFFPKAATFANDVTVTANVALANEYRYRGIGQTNGRPALQGGFDLVHASGFYVGNWNSNISWLSDSNPGVSSSLEMDFYGGYKATTGPVAWDVGVLQYAYPGSRPDGFTSPDTTEVYASAGAGPVVFKYSHALTNLFGFADTKNSGYADLTGTMNTGVWGMTATAHVGHQWVHNLSAASYSDWRVGLSKDLGASTVLAAAWLDTNADRSVYTNTRGRYLGKGMVLISLTRTF</sequence>
<keyword evidence="3" id="KW-1185">Reference proteome</keyword>
<name>A0A7Y9IUJ5_9BURK</name>
<dbReference type="Proteomes" id="UP000542125">
    <property type="component" value="Unassembled WGS sequence"/>
</dbReference>
<gene>
    <name evidence="2" type="ORF">FHW18_002366</name>
</gene>
<evidence type="ECO:0000313" key="2">
    <source>
        <dbReference type="EMBL" id="NYE83095.1"/>
    </source>
</evidence>
<comment type="caution">
    <text evidence="2">The sequence shown here is derived from an EMBL/GenBank/DDBJ whole genome shotgun (WGS) entry which is preliminary data.</text>
</comment>
<organism evidence="2 3">
    <name type="scientific">Pigmentiphaga litoralis</name>
    <dbReference type="NCBI Taxonomy" id="516702"/>
    <lineage>
        <taxon>Bacteria</taxon>
        <taxon>Pseudomonadati</taxon>
        <taxon>Pseudomonadota</taxon>
        <taxon>Betaproteobacteria</taxon>
        <taxon>Burkholderiales</taxon>
        <taxon>Alcaligenaceae</taxon>
        <taxon>Pigmentiphaga</taxon>
    </lineage>
</organism>
<evidence type="ECO:0000313" key="3">
    <source>
        <dbReference type="Proteomes" id="UP000542125"/>
    </source>
</evidence>
<protein>
    <submittedName>
        <fullName evidence="2">Uncharacterized protein (TIGR02001 family)</fullName>
    </submittedName>
</protein>
<evidence type="ECO:0000256" key="1">
    <source>
        <dbReference type="SAM" id="SignalP"/>
    </source>
</evidence>
<dbReference type="EMBL" id="JACBYR010000001">
    <property type="protein sequence ID" value="NYE83095.1"/>
    <property type="molecule type" value="Genomic_DNA"/>
</dbReference>
<feature type="signal peptide" evidence="1">
    <location>
        <begin position="1"/>
        <end position="19"/>
    </location>
</feature>
<proteinExistence type="predicted"/>
<dbReference type="InterPro" id="IPR010239">
    <property type="entry name" value="CHP02001"/>
</dbReference>
<dbReference type="NCBIfam" id="TIGR02001">
    <property type="entry name" value="gcw_chp"/>
    <property type="match status" value="1"/>
</dbReference>
<keyword evidence="1" id="KW-0732">Signal</keyword>
<feature type="chain" id="PRO_5031300076" evidence="1">
    <location>
        <begin position="20"/>
        <end position="258"/>
    </location>
</feature>
<reference evidence="2 3" key="1">
    <citation type="submission" date="2020-07" db="EMBL/GenBank/DDBJ databases">
        <title>Genomic Encyclopedia of Type Strains, Phase IV (KMG-V): Genome sequencing to study the core and pangenomes of soil and plant-associated prokaryotes.</title>
        <authorList>
            <person name="Whitman W."/>
        </authorList>
    </citation>
    <scope>NUCLEOTIDE SEQUENCE [LARGE SCALE GENOMIC DNA]</scope>
    <source>
        <strain evidence="2 3">SAS40</strain>
    </source>
</reference>